<dbReference type="NCBIfam" id="TIGR01484">
    <property type="entry name" value="HAD-SF-IIB"/>
    <property type="match status" value="1"/>
</dbReference>
<comment type="caution">
    <text evidence="1">The sequence shown here is derived from an EMBL/GenBank/DDBJ whole genome shotgun (WGS) entry which is preliminary data.</text>
</comment>
<dbReference type="EMBL" id="PPWZ01000093">
    <property type="protein sequence ID" value="POH35930.1"/>
    <property type="molecule type" value="Genomic_DNA"/>
</dbReference>
<dbReference type="InterPro" id="IPR036412">
    <property type="entry name" value="HAD-like_sf"/>
</dbReference>
<gene>
    <name evidence="1" type="ORF">C2R26_11180</name>
</gene>
<dbReference type="PANTHER" id="PTHR10000">
    <property type="entry name" value="PHOSPHOSERINE PHOSPHATASE"/>
    <property type="match status" value="1"/>
</dbReference>
<sequence>MPALFLKVEIMKKIKIICSDLDGTLLNDDKKLSNKNIQAIKEWQSDGNYFGVTTGRSKQGIEWALDKNFQPDFSVCLNGARVHKFAGSISTHTIPSIDVVRVIKIMKSFSIARISLTKMGVSHWHSHLSLNELNQTGIEKISVQIKDNKQLKEMLKLLKKLPLTTTWSDVDYIEVSASGVSKLSGLKEALLTETSLNQVAAIGDYENDLEIVSNVGIGFAVDNALSELKEAAQVIVNDNNNDAIADMISYLKN</sequence>
<reference evidence="1" key="1">
    <citation type="submission" date="2018-01" db="EMBL/GenBank/DDBJ databases">
        <title>Genome sequnecing of Lactobacillus formosensis KACC 18721.</title>
        <authorList>
            <person name="Kim S.-J."/>
            <person name="Heo J."/>
        </authorList>
    </citation>
    <scope>NUCLEOTIDE SEQUENCE</scope>
    <source>
        <strain evidence="1">KACC 18721</strain>
    </source>
</reference>
<dbReference type="GO" id="GO:0000287">
    <property type="term" value="F:magnesium ion binding"/>
    <property type="evidence" value="ECO:0007669"/>
    <property type="project" value="TreeGrafter"/>
</dbReference>
<accession>A0A2P4R3U9</accession>
<dbReference type="Gene3D" id="3.30.1240.10">
    <property type="match status" value="2"/>
</dbReference>
<dbReference type="InterPro" id="IPR006379">
    <property type="entry name" value="HAD-SF_hydro_IIB"/>
</dbReference>
<dbReference type="AlphaFoldDB" id="A0A2P4R3U9"/>
<organism evidence="1">
    <name type="scientific">Companilactobacillus formosensis</name>
    <dbReference type="NCBI Taxonomy" id="1617889"/>
    <lineage>
        <taxon>Bacteria</taxon>
        <taxon>Bacillati</taxon>
        <taxon>Bacillota</taxon>
        <taxon>Bacilli</taxon>
        <taxon>Lactobacillales</taxon>
        <taxon>Lactobacillaceae</taxon>
        <taxon>Companilactobacillus</taxon>
    </lineage>
</organism>
<protein>
    <recommendedName>
        <fullName evidence="2">Cof-type HAD-IIB family hydrolase</fullName>
    </recommendedName>
</protein>
<dbReference type="GO" id="GO:0005829">
    <property type="term" value="C:cytosol"/>
    <property type="evidence" value="ECO:0007669"/>
    <property type="project" value="TreeGrafter"/>
</dbReference>
<proteinExistence type="predicted"/>
<dbReference type="PANTHER" id="PTHR10000:SF8">
    <property type="entry name" value="HAD SUPERFAMILY HYDROLASE-LIKE, TYPE 3"/>
    <property type="match status" value="1"/>
</dbReference>
<evidence type="ECO:0000313" key="1">
    <source>
        <dbReference type="EMBL" id="POH35930.1"/>
    </source>
</evidence>
<dbReference type="Pfam" id="PF08282">
    <property type="entry name" value="Hydrolase_3"/>
    <property type="match status" value="2"/>
</dbReference>
<dbReference type="Gene3D" id="3.40.50.1000">
    <property type="entry name" value="HAD superfamily/HAD-like"/>
    <property type="match status" value="2"/>
</dbReference>
<dbReference type="PROSITE" id="PS01228">
    <property type="entry name" value="COF_1"/>
    <property type="match status" value="1"/>
</dbReference>
<evidence type="ECO:0008006" key="2">
    <source>
        <dbReference type="Google" id="ProtNLM"/>
    </source>
</evidence>
<dbReference type="InterPro" id="IPR023214">
    <property type="entry name" value="HAD_sf"/>
</dbReference>
<name>A0A2P4R3U9_9LACO</name>
<dbReference type="GO" id="GO:0016791">
    <property type="term" value="F:phosphatase activity"/>
    <property type="evidence" value="ECO:0007669"/>
    <property type="project" value="TreeGrafter"/>
</dbReference>
<dbReference type="SUPFAM" id="SSF56784">
    <property type="entry name" value="HAD-like"/>
    <property type="match status" value="1"/>
</dbReference>